<name>A0A832WL33_9EURY</name>
<evidence type="ECO:0000313" key="3">
    <source>
        <dbReference type="EMBL" id="HII70700.1"/>
    </source>
</evidence>
<protein>
    <submittedName>
        <fullName evidence="3">Uncharacterized protein</fullName>
    </submittedName>
</protein>
<reference evidence="3" key="1">
    <citation type="journal article" date="2020" name="bioRxiv">
        <title>A rank-normalized archaeal taxonomy based on genome phylogeny resolves widespread incomplete and uneven classifications.</title>
        <authorList>
            <person name="Rinke C."/>
            <person name="Chuvochina M."/>
            <person name="Mussig A.J."/>
            <person name="Chaumeil P.-A."/>
            <person name="Waite D.W."/>
            <person name="Whitman W.B."/>
            <person name="Parks D.H."/>
            <person name="Hugenholtz P."/>
        </authorList>
    </citation>
    <scope>NUCLEOTIDE SEQUENCE</scope>
    <source>
        <strain evidence="3">UBA8853</strain>
    </source>
</reference>
<evidence type="ECO:0000313" key="4">
    <source>
        <dbReference type="Proteomes" id="UP000619545"/>
    </source>
</evidence>
<sequence length="275" mass="27779">MKLSLKSTILVMLGMCVAYSALVGSITIAQTGQSPGAPVGQPTEPTGQGKKPPVTISKLVIEVQATGKGAQKPRESDIGISGAKVEDVKISGSRAYAKIVASNVSLEEGFPLMVNAGWPFNMSECSYERISVSMELKANVNSAPETELSGVVVLADGRLVDADPKPARVNDNVPVWKIGVKDGRVTIDGRPYGPFPEIRYVMEYSRGAGGPGAGAEGGGAGGAAGGAGVGGAGGAGAGGAVTAGQYKAGESLFLIAAVVLAAVVGLYLVYRGLSK</sequence>
<evidence type="ECO:0000256" key="1">
    <source>
        <dbReference type="SAM" id="MobiDB-lite"/>
    </source>
</evidence>
<keyword evidence="2" id="KW-1133">Transmembrane helix</keyword>
<organism evidence="3 4">
    <name type="scientific">Methanopyrus kandleri</name>
    <dbReference type="NCBI Taxonomy" id="2320"/>
    <lineage>
        <taxon>Archaea</taxon>
        <taxon>Methanobacteriati</taxon>
        <taxon>Methanobacteriota</taxon>
        <taxon>Methanomada group</taxon>
        <taxon>Methanopyri</taxon>
        <taxon>Methanopyrales</taxon>
        <taxon>Methanopyraceae</taxon>
        <taxon>Methanopyrus</taxon>
    </lineage>
</organism>
<accession>A0A832WL33</accession>
<keyword evidence="2" id="KW-0472">Membrane</keyword>
<gene>
    <name evidence="3" type="ORF">HA336_05655</name>
</gene>
<evidence type="ECO:0000256" key="2">
    <source>
        <dbReference type="SAM" id="Phobius"/>
    </source>
</evidence>
<dbReference type="GeneID" id="1477462"/>
<dbReference type="Proteomes" id="UP000619545">
    <property type="component" value="Unassembled WGS sequence"/>
</dbReference>
<dbReference type="AlphaFoldDB" id="A0A832WL33"/>
<comment type="caution">
    <text evidence="3">The sequence shown here is derived from an EMBL/GenBank/DDBJ whole genome shotgun (WGS) entry which is preliminary data.</text>
</comment>
<feature type="region of interest" description="Disordered" evidence="1">
    <location>
        <begin position="33"/>
        <end position="52"/>
    </location>
</feature>
<keyword evidence="2" id="KW-0812">Transmembrane</keyword>
<dbReference type="RefSeq" id="WP_011018531.1">
    <property type="nucleotide sequence ID" value="NZ_DUJS01000004.1"/>
</dbReference>
<dbReference type="EMBL" id="DUJS01000004">
    <property type="protein sequence ID" value="HII70700.1"/>
    <property type="molecule type" value="Genomic_DNA"/>
</dbReference>
<feature type="transmembrane region" description="Helical" evidence="2">
    <location>
        <begin position="252"/>
        <end position="270"/>
    </location>
</feature>
<proteinExistence type="predicted"/>